<name>A0A2S8GT34_9BACT</name>
<evidence type="ECO:0000313" key="1">
    <source>
        <dbReference type="EMBL" id="PQO47583.1"/>
    </source>
</evidence>
<evidence type="ECO:0000313" key="2">
    <source>
        <dbReference type="Proteomes" id="UP000237819"/>
    </source>
</evidence>
<sequence length="161" mass="17448">MRVFAGRVAEYVASISLKYLSADCPNAWQTVSAGEIEQFLSGRFHWHNTQLLVLEVTTICGFSGYVEINQPDQLIVGGPSESYYKGNSAEDLAMAIEIMEVTRFAAEGFGDGFGAFGAGSSAIEQAKELRALGRQPNLTSVINGEAFALSLVKQCTELREL</sequence>
<reference evidence="1 2" key="1">
    <citation type="submission" date="2018-02" db="EMBL/GenBank/DDBJ databases">
        <title>Comparative genomes isolates from brazilian mangrove.</title>
        <authorList>
            <person name="Araujo J.E."/>
            <person name="Taketani R.G."/>
            <person name="Silva M.C.P."/>
            <person name="Loureco M.V."/>
            <person name="Andreote F.D."/>
        </authorList>
    </citation>
    <scope>NUCLEOTIDE SEQUENCE [LARGE SCALE GENOMIC DNA]</scope>
    <source>
        <strain evidence="1 2">Nap-Phe MGV</strain>
    </source>
</reference>
<gene>
    <name evidence="1" type="ORF">C5Y93_02675</name>
</gene>
<dbReference type="Proteomes" id="UP000237819">
    <property type="component" value="Unassembled WGS sequence"/>
</dbReference>
<comment type="caution">
    <text evidence="1">The sequence shown here is derived from an EMBL/GenBank/DDBJ whole genome shotgun (WGS) entry which is preliminary data.</text>
</comment>
<dbReference type="AlphaFoldDB" id="A0A2S8GT34"/>
<protein>
    <submittedName>
        <fullName evidence="1">Uncharacterized protein</fullName>
    </submittedName>
</protein>
<dbReference type="EMBL" id="PUHZ01000004">
    <property type="protein sequence ID" value="PQO47583.1"/>
    <property type="molecule type" value="Genomic_DNA"/>
</dbReference>
<organism evidence="1 2">
    <name type="scientific">Blastopirellula marina</name>
    <dbReference type="NCBI Taxonomy" id="124"/>
    <lineage>
        <taxon>Bacteria</taxon>
        <taxon>Pseudomonadati</taxon>
        <taxon>Planctomycetota</taxon>
        <taxon>Planctomycetia</taxon>
        <taxon>Pirellulales</taxon>
        <taxon>Pirellulaceae</taxon>
        <taxon>Blastopirellula</taxon>
    </lineage>
</organism>
<accession>A0A2S8GT34</accession>
<proteinExistence type="predicted"/>